<dbReference type="Proteomes" id="UP000199169">
    <property type="component" value="Unassembled WGS sequence"/>
</dbReference>
<dbReference type="InterPro" id="IPR011662">
    <property type="entry name" value="Secretin/TonB_short_N"/>
</dbReference>
<dbReference type="GO" id="GO:0009306">
    <property type="term" value="P:protein secretion"/>
    <property type="evidence" value="ECO:0007669"/>
    <property type="project" value="InterPro"/>
</dbReference>
<evidence type="ECO:0000256" key="3">
    <source>
        <dbReference type="ARBA" id="ARBA00023237"/>
    </source>
</evidence>
<dbReference type="InterPro" id="IPR011514">
    <property type="entry name" value="Secretin_N_2"/>
</dbReference>
<dbReference type="SMART" id="SM00965">
    <property type="entry name" value="STN"/>
    <property type="match status" value="1"/>
</dbReference>
<dbReference type="PRINTS" id="PR00811">
    <property type="entry name" value="BCTERIALGSPD"/>
</dbReference>
<keyword evidence="2" id="KW-0472">Membrane</keyword>
<dbReference type="PROSITE" id="PS51257">
    <property type="entry name" value="PROKAR_LIPOPROTEIN"/>
    <property type="match status" value="1"/>
</dbReference>
<feature type="region of interest" description="Disordered" evidence="4">
    <location>
        <begin position="173"/>
        <end position="219"/>
    </location>
</feature>
<dbReference type="STRING" id="1860102.ACCAA_10116"/>
<evidence type="ECO:0000256" key="1">
    <source>
        <dbReference type="ARBA" id="ARBA00022448"/>
    </source>
</evidence>
<evidence type="ECO:0000256" key="4">
    <source>
        <dbReference type="SAM" id="MobiDB-lite"/>
    </source>
</evidence>
<feature type="signal peptide" evidence="5">
    <location>
        <begin position="1"/>
        <end position="20"/>
    </location>
</feature>
<keyword evidence="1" id="KW-0813">Transport</keyword>
<dbReference type="Pfam" id="PF07655">
    <property type="entry name" value="Secretin_N_2"/>
    <property type="match status" value="1"/>
</dbReference>
<accession>A0A1A8XDA4</accession>
<feature type="compositionally biased region" description="Low complexity" evidence="4">
    <location>
        <begin position="180"/>
        <end position="219"/>
    </location>
</feature>
<keyword evidence="5" id="KW-0732">Signal</keyword>
<dbReference type="Gene3D" id="3.30.1370.130">
    <property type="match status" value="1"/>
</dbReference>
<dbReference type="GO" id="GO:0019867">
    <property type="term" value="C:outer membrane"/>
    <property type="evidence" value="ECO:0007669"/>
    <property type="project" value="InterPro"/>
</dbReference>
<evidence type="ECO:0000256" key="5">
    <source>
        <dbReference type="SAM" id="SignalP"/>
    </source>
</evidence>
<proteinExistence type="predicted"/>
<name>A0A1A8XDA4_9PROT</name>
<evidence type="ECO:0000313" key="8">
    <source>
        <dbReference type="Proteomes" id="UP000199169"/>
    </source>
</evidence>
<reference evidence="8" key="1">
    <citation type="submission" date="2016-06" db="EMBL/GenBank/DDBJ databases">
        <authorList>
            <person name="McIlroy S.J."/>
            <person name="Karst S.M."/>
            <person name="Albertsen M."/>
        </authorList>
    </citation>
    <scope>NUCLEOTIDE SEQUENCE [LARGE SCALE GENOMIC DNA]</scope>
</reference>
<dbReference type="GO" id="GO:0009297">
    <property type="term" value="P:pilus assembly"/>
    <property type="evidence" value="ECO:0007669"/>
    <property type="project" value="InterPro"/>
</dbReference>
<dbReference type="AlphaFoldDB" id="A0A1A8XDA4"/>
<gene>
    <name evidence="7" type="ORF">ACCAA_10116</name>
</gene>
<dbReference type="InterPro" id="IPR001775">
    <property type="entry name" value="GspD/PilQ"/>
</dbReference>
<keyword evidence="3" id="KW-0998">Cell outer membrane</keyword>
<dbReference type="InterPro" id="IPR050810">
    <property type="entry name" value="Bact_Secretion_Sys_Channel"/>
</dbReference>
<feature type="domain" description="Secretin/TonB short N-terminal" evidence="6">
    <location>
        <begin position="98"/>
        <end position="146"/>
    </location>
</feature>
<evidence type="ECO:0000259" key="6">
    <source>
        <dbReference type="SMART" id="SM00965"/>
    </source>
</evidence>
<protein>
    <submittedName>
        <fullName evidence="7">Type II and III secretion system protein:Secretin, N-terminal:Secretin/TonB, short N-terminal</fullName>
    </submittedName>
</protein>
<keyword evidence="8" id="KW-1185">Reference proteome</keyword>
<feature type="chain" id="PRO_5008381344" evidence="5">
    <location>
        <begin position="21"/>
        <end position="591"/>
    </location>
</feature>
<evidence type="ECO:0000313" key="7">
    <source>
        <dbReference type="EMBL" id="SBT03185.1"/>
    </source>
</evidence>
<dbReference type="PANTHER" id="PTHR30332">
    <property type="entry name" value="PROBABLE GENERAL SECRETION PATHWAY PROTEIN D"/>
    <property type="match status" value="1"/>
</dbReference>
<sequence length="591" mass="63237">MKLRSILLVMPMALLLAACASQQKTPGTSSFELIGNEMQRAVDARSKGLDDALSRAMLPPLQLDLPDSAKRVEPRFDLAVSNAPASQVFMALASDSPYSMLVSPEVTGNVTVRLKNVNIREALETLRDLYGYEFRFQGTRIYVQPNTMQTRIFRINYLDGKRRGQSEVRVISNTMSSAQPPTGASTGATTSTSAAPFSPGNSSTGPSSGPPSSQISTTTNSDFWRDLTTALTSIVGSQDGRAVVVNPGSGVVLVKAFPADLRSVEDYLRITQLIVERQVILEAKIIEVELNEEFQSGVNWNQFGGTNNRFAYGPVQPGAVLNTTNRAGFDASNVVQNGAGAILGPGVGVLPGTGGIAAATRLGSGFFGLAFQSANFAALLNFLETQGNVQVLSSPRIASINNQMAVLKVGVDEFFVTNVSSTVTSSGNNNVTTPSITLQPFFSGIALDVTPQIDGEDNIVLHVHPSISLVKAKQTVIDLGTLGQFTLPLANSAVNETDSVVRVQDGNIVAIGGLMRQEQSSDANGFPGTTASSTWGLLFGTRNSYLRKRELIILIKPTIIRNDSSWKDDLIETQGRVQQLDPRLVRPQVGR</sequence>
<evidence type="ECO:0000256" key="2">
    <source>
        <dbReference type="ARBA" id="ARBA00023136"/>
    </source>
</evidence>
<dbReference type="InterPro" id="IPR004846">
    <property type="entry name" value="T2SS/T3SS_dom"/>
</dbReference>
<dbReference type="EMBL" id="FLQX01000001">
    <property type="protein sequence ID" value="SBT03185.1"/>
    <property type="molecule type" value="Genomic_DNA"/>
</dbReference>
<dbReference type="Pfam" id="PF00263">
    <property type="entry name" value="Secretin"/>
    <property type="match status" value="1"/>
</dbReference>
<dbReference type="Pfam" id="PF07660">
    <property type="entry name" value="STN"/>
    <property type="match status" value="1"/>
</dbReference>
<dbReference type="GO" id="GO:0015627">
    <property type="term" value="C:type II protein secretion system complex"/>
    <property type="evidence" value="ECO:0007669"/>
    <property type="project" value="TreeGrafter"/>
</dbReference>
<dbReference type="PANTHER" id="PTHR30332:SF17">
    <property type="entry name" value="TYPE IV PILIATION SYSTEM PROTEIN DR_0774-RELATED"/>
    <property type="match status" value="1"/>
</dbReference>
<organism evidence="7 8">
    <name type="scientific">Candidatus Accumulibacter aalborgensis</name>
    <dbReference type="NCBI Taxonomy" id="1860102"/>
    <lineage>
        <taxon>Bacteria</taxon>
        <taxon>Pseudomonadati</taxon>
        <taxon>Pseudomonadota</taxon>
        <taxon>Betaproteobacteria</taxon>
        <taxon>Candidatus Accumulibacter</taxon>
    </lineage>
</organism>